<keyword evidence="6" id="KW-1185">Reference proteome</keyword>
<dbReference type="InterPro" id="IPR019196">
    <property type="entry name" value="ABC_transp_unknown"/>
</dbReference>
<dbReference type="eggNOG" id="COG3225">
    <property type="taxonomic scope" value="Bacteria"/>
</dbReference>
<evidence type="ECO:0000313" key="6">
    <source>
        <dbReference type="Proteomes" id="UP000005801"/>
    </source>
</evidence>
<feature type="domain" description="DUF7088" evidence="4">
    <location>
        <begin position="39"/>
        <end position="155"/>
    </location>
</feature>
<keyword evidence="1" id="KW-0175">Coiled coil</keyword>
<dbReference type="EMBL" id="ABCS01000008">
    <property type="protein sequence ID" value="EDM80757.1"/>
    <property type="molecule type" value="Genomic_DNA"/>
</dbReference>
<feature type="coiled-coil region" evidence="1">
    <location>
        <begin position="584"/>
        <end position="611"/>
    </location>
</feature>
<evidence type="ECO:0000259" key="3">
    <source>
        <dbReference type="Pfam" id="PF09822"/>
    </source>
</evidence>
<dbReference type="Pfam" id="PF09822">
    <property type="entry name" value="ABC_transp_aux"/>
    <property type="match status" value="1"/>
</dbReference>
<gene>
    <name evidence="5" type="ORF">PPSIR1_12778</name>
</gene>
<keyword evidence="2" id="KW-0812">Transmembrane</keyword>
<evidence type="ECO:0000259" key="4">
    <source>
        <dbReference type="Pfam" id="PF23357"/>
    </source>
</evidence>
<protein>
    <submittedName>
        <fullName evidence="5">Probable permease of ABC transporter</fullName>
    </submittedName>
</protein>
<keyword evidence="2" id="KW-0472">Membrane</keyword>
<feature type="domain" description="ABC-type uncharacterised transport system" evidence="3">
    <location>
        <begin position="189"/>
        <end position="501"/>
    </location>
</feature>
<accession>A6G060</accession>
<dbReference type="Proteomes" id="UP000005801">
    <property type="component" value="Unassembled WGS sequence"/>
</dbReference>
<keyword evidence="2" id="KW-1133">Transmembrane helix</keyword>
<comment type="caution">
    <text evidence="5">The sequence shown here is derived from an EMBL/GenBank/DDBJ whole genome shotgun (WGS) entry which is preliminary data.</text>
</comment>
<proteinExistence type="predicted"/>
<sequence length="667" mass="73389">MQPRHHHLIRLFALAATVGSLTYMAQRSNARADLTAEGLSQITSGTRKLIRSIGTTVPSTEDGGEAVEIPPVVVTAYVSKEVPRPYVPVRSRLLNILREMEASGGPGLSVRIVEPETFSEDAQEAIENYGIAPRPLVSTEGDRVDTLPVFLGVAFTSGPREEVVPFFDRGLSVEYEIVRALEVVTQPEKKVVGIIRDDTKIMGDFDLQSRRRIPRWRVVDELEKQYEVRSLNPGSAIPEDVDVLFVPQVSSLNQASVDAVQSYLLAGRPALLVADPLPFFNPKLAPSQPMLPPPSQGMMGGGQPPEEKGNYRALLATIGVDWPAEHVSFDLENPEAQLADAPRSIVVFGERDGKNTFTGGDESVDGLAQIITLFGGELRPFPAVSTTFEPILVTGEKGGWDPFEQFVDDSNFLFGLQFRGVPPTPTRMAAQDGVKELVVGARISGGGGGGDTGSNANINAIVLADLDMFADSFFQFHERGGDLDGDGLIDMRFDNVTFLLNTIDSLLGDDRFIELRKRQPVFRRLSKVDDMTKKANEERQDKLTAANDAAKAQIEVAQASLDESVAAISQRADLDETTKQIMIRSAQEAENRKLQAKTEQIERDKSQEIDRVEAEHARAVDEVRDRIRVAAILWPPVPALFMGLLLFLRKRRRESSTIPESRKRKDA</sequence>
<name>A6G060_9BACT</name>
<evidence type="ECO:0000256" key="2">
    <source>
        <dbReference type="SAM" id="Phobius"/>
    </source>
</evidence>
<evidence type="ECO:0000256" key="1">
    <source>
        <dbReference type="SAM" id="Coils"/>
    </source>
</evidence>
<evidence type="ECO:0000313" key="5">
    <source>
        <dbReference type="EMBL" id="EDM80757.1"/>
    </source>
</evidence>
<dbReference type="Pfam" id="PF23357">
    <property type="entry name" value="DUF7088"/>
    <property type="match status" value="1"/>
</dbReference>
<dbReference type="InterPro" id="IPR055396">
    <property type="entry name" value="DUF7088"/>
</dbReference>
<reference evidence="5 6" key="1">
    <citation type="submission" date="2007-06" db="EMBL/GenBank/DDBJ databases">
        <authorList>
            <person name="Shimkets L."/>
            <person name="Ferriera S."/>
            <person name="Johnson J."/>
            <person name="Kravitz S."/>
            <person name="Beeson K."/>
            <person name="Sutton G."/>
            <person name="Rogers Y.-H."/>
            <person name="Friedman R."/>
            <person name="Frazier M."/>
            <person name="Venter J.C."/>
        </authorList>
    </citation>
    <scope>NUCLEOTIDE SEQUENCE [LARGE SCALE GENOMIC DNA]</scope>
    <source>
        <strain evidence="5 6">SIR-1</strain>
    </source>
</reference>
<dbReference type="RefSeq" id="WP_006970109.1">
    <property type="nucleotide sequence ID" value="NZ_ABCS01000008.1"/>
</dbReference>
<organism evidence="5 6">
    <name type="scientific">Plesiocystis pacifica SIR-1</name>
    <dbReference type="NCBI Taxonomy" id="391625"/>
    <lineage>
        <taxon>Bacteria</taxon>
        <taxon>Pseudomonadati</taxon>
        <taxon>Myxococcota</taxon>
        <taxon>Polyangia</taxon>
        <taxon>Nannocystales</taxon>
        <taxon>Nannocystaceae</taxon>
        <taxon>Plesiocystis</taxon>
    </lineage>
</organism>
<dbReference type="STRING" id="391625.PPSIR1_12778"/>
<feature type="transmembrane region" description="Helical" evidence="2">
    <location>
        <begin position="629"/>
        <end position="648"/>
    </location>
</feature>
<dbReference type="AlphaFoldDB" id="A6G060"/>
<dbReference type="OrthoDB" id="9777219at2"/>